<accession>A0ABR8QRQ8</accession>
<dbReference type="InterPro" id="IPR011991">
    <property type="entry name" value="ArsR-like_HTH"/>
</dbReference>
<evidence type="ECO:0000256" key="1">
    <source>
        <dbReference type="ARBA" id="ARBA00023015"/>
    </source>
</evidence>
<dbReference type="EMBL" id="JACSQT010000007">
    <property type="protein sequence ID" value="MBD7938200.1"/>
    <property type="molecule type" value="Genomic_DNA"/>
</dbReference>
<organism evidence="5 6">
    <name type="scientific">Cytobacillus stercorigallinarum</name>
    <dbReference type="NCBI Taxonomy" id="2762240"/>
    <lineage>
        <taxon>Bacteria</taxon>
        <taxon>Bacillati</taxon>
        <taxon>Bacillota</taxon>
        <taxon>Bacilli</taxon>
        <taxon>Bacillales</taxon>
        <taxon>Bacillaceae</taxon>
        <taxon>Cytobacillus</taxon>
    </lineage>
</organism>
<dbReference type="RefSeq" id="WP_191815165.1">
    <property type="nucleotide sequence ID" value="NZ_JACSQT010000007.1"/>
</dbReference>
<feature type="domain" description="HTH marR-type" evidence="4">
    <location>
        <begin position="3"/>
        <end position="137"/>
    </location>
</feature>
<dbReference type="InterPro" id="IPR036388">
    <property type="entry name" value="WH-like_DNA-bd_sf"/>
</dbReference>
<gene>
    <name evidence="5" type="ORF">H9655_14295</name>
</gene>
<name>A0ABR8QRQ8_9BACI</name>
<keyword evidence="3" id="KW-0804">Transcription</keyword>
<protein>
    <submittedName>
        <fullName evidence="5">MarR family transcriptional regulator</fullName>
    </submittedName>
</protein>
<reference evidence="5 6" key="1">
    <citation type="submission" date="2020-08" db="EMBL/GenBank/DDBJ databases">
        <title>A Genomic Blueprint of the Chicken Gut Microbiome.</title>
        <authorList>
            <person name="Gilroy R."/>
            <person name="Ravi A."/>
            <person name="Getino M."/>
            <person name="Pursley I."/>
            <person name="Horton D.L."/>
            <person name="Alikhan N.-F."/>
            <person name="Baker D."/>
            <person name="Gharbi K."/>
            <person name="Hall N."/>
            <person name="Watson M."/>
            <person name="Adriaenssens E.M."/>
            <person name="Foster-Nyarko E."/>
            <person name="Jarju S."/>
            <person name="Secka A."/>
            <person name="Antonio M."/>
            <person name="Oren A."/>
            <person name="Chaudhuri R."/>
            <person name="La Ragione R.M."/>
            <person name="Hildebrand F."/>
            <person name="Pallen M.J."/>
        </authorList>
    </citation>
    <scope>NUCLEOTIDE SEQUENCE [LARGE SCALE GENOMIC DNA]</scope>
    <source>
        <strain evidence="5 6">Sa5YUA1</strain>
    </source>
</reference>
<keyword evidence="1" id="KW-0805">Transcription regulation</keyword>
<dbReference type="Pfam" id="PF01047">
    <property type="entry name" value="MarR"/>
    <property type="match status" value="1"/>
</dbReference>
<evidence type="ECO:0000256" key="2">
    <source>
        <dbReference type="ARBA" id="ARBA00023125"/>
    </source>
</evidence>
<dbReference type="PRINTS" id="PR00598">
    <property type="entry name" value="HTHMARR"/>
</dbReference>
<dbReference type="PANTHER" id="PTHR42756">
    <property type="entry name" value="TRANSCRIPTIONAL REGULATOR, MARR"/>
    <property type="match status" value="1"/>
</dbReference>
<keyword evidence="2" id="KW-0238">DNA-binding</keyword>
<dbReference type="SMART" id="SM00347">
    <property type="entry name" value="HTH_MARR"/>
    <property type="match status" value="1"/>
</dbReference>
<dbReference type="SUPFAM" id="SSF46785">
    <property type="entry name" value="Winged helix' DNA-binding domain"/>
    <property type="match status" value="1"/>
</dbReference>
<dbReference type="Proteomes" id="UP000657931">
    <property type="component" value="Unassembled WGS sequence"/>
</dbReference>
<dbReference type="CDD" id="cd00090">
    <property type="entry name" value="HTH_ARSR"/>
    <property type="match status" value="1"/>
</dbReference>
<evidence type="ECO:0000313" key="6">
    <source>
        <dbReference type="Proteomes" id="UP000657931"/>
    </source>
</evidence>
<sequence>MKKHTLGSLLWMRIARFTHQSNLLSNEFLKKYQLTASQFDVLTQIAAYEPITQQELADKLTVSQGGVSRMLSKLEKEGLIIKAVKWKTKKISLTEKGKTKLAAAYEAQLHFQTSFFDESLSHDEQKILYQLLSKLQKNSDQKKKSIM</sequence>
<dbReference type="InterPro" id="IPR000835">
    <property type="entry name" value="HTH_MarR-typ"/>
</dbReference>
<keyword evidence="6" id="KW-1185">Reference proteome</keyword>
<dbReference type="PROSITE" id="PS50995">
    <property type="entry name" value="HTH_MARR_2"/>
    <property type="match status" value="1"/>
</dbReference>
<evidence type="ECO:0000256" key="3">
    <source>
        <dbReference type="ARBA" id="ARBA00023163"/>
    </source>
</evidence>
<evidence type="ECO:0000313" key="5">
    <source>
        <dbReference type="EMBL" id="MBD7938200.1"/>
    </source>
</evidence>
<dbReference type="Gene3D" id="1.10.10.10">
    <property type="entry name" value="Winged helix-like DNA-binding domain superfamily/Winged helix DNA-binding domain"/>
    <property type="match status" value="1"/>
</dbReference>
<comment type="caution">
    <text evidence="5">The sequence shown here is derived from an EMBL/GenBank/DDBJ whole genome shotgun (WGS) entry which is preliminary data.</text>
</comment>
<dbReference type="InterPro" id="IPR036390">
    <property type="entry name" value="WH_DNA-bd_sf"/>
</dbReference>
<evidence type="ECO:0000259" key="4">
    <source>
        <dbReference type="PROSITE" id="PS50995"/>
    </source>
</evidence>
<proteinExistence type="predicted"/>
<dbReference type="PANTHER" id="PTHR42756:SF1">
    <property type="entry name" value="TRANSCRIPTIONAL REPRESSOR OF EMRAB OPERON"/>
    <property type="match status" value="1"/>
</dbReference>